<organism evidence="1 2">
    <name type="scientific">Aphis glycines</name>
    <name type="common">Soybean aphid</name>
    <dbReference type="NCBI Taxonomy" id="307491"/>
    <lineage>
        <taxon>Eukaryota</taxon>
        <taxon>Metazoa</taxon>
        <taxon>Ecdysozoa</taxon>
        <taxon>Arthropoda</taxon>
        <taxon>Hexapoda</taxon>
        <taxon>Insecta</taxon>
        <taxon>Pterygota</taxon>
        <taxon>Neoptera</taxon>
        <taxon>Paraneoptera</taxon>
        <taxon>Hemiptera</taxon>
        <taxon>Sternorrhyncha</taxon>
        <taxon>Aphidomorpha</taxon>
        <taxon>Aphidoidea</taxon>
        <taxon>Aphididae</taxon>
        <taxon>Aphidini</taxon>
        <taxon>Aphis</taxon>
        <taxon>Aphis</taxon>
    </lineage>
</organism>
<name>A0A6G0TPF4_APHGL</name>
<dbReference type="EMBL" id="VYZN01000025">
    <property type="protein sequence ID" value="KAE9535590.1"/>
    <property type="molecule type" value="Genomic_DNA"/>
</dbReference>
<reference evidence="1 2" key="1">
    <citation type="submission" date="2019-08" db="EMBL/GenBank/DDBJ databases">
        <title>The genome of the soybean aphid Biotype 1, its phylome, world population structure and adaptation to the North American continent.</title>
        <authorList>
            <person name="Giordano R."/>
            <person name="Donthu R.K."/>
            <person name="Hernandez A.G."/>
            <person name="Wright C.L."/>
            <person name="Zimin A.V."/>
        </authorList>
    </citation>
    <scope>NUCLEOTIDE SEQUENCE [LARGE SCALE GENOMIC DNA]</scope>
    <source>
        <tissue evidence="1">Whole aphids</tissue>
    </source>
</reference>
<dbReference type="AlphaFoldDB" id="A0A6G0TPF4"/>
<keyword evidence="2" id="KW-1185">Reference proteome</keyword>
<protein>
    <submittedName>
        <fullName evidence="1">Uncharacterized protein</fullName>
    </submittedName>
</protein>
<evidence type="ECO:0000313" key="1">
    <source>
        <dbReference type="EMBL" id="KAE9535590.1"/>
    </source>
</evidence>
<accession>A0A6G0TPF4</accession>
<dbReference type="Proteomes" id="UP000475862">
    <property type="component" value="Unassembled WGS sequence"/>
</dbReference>
<comment type="caution">
    <text evidence="1">The sequence shown here is derived from an EMBL/GenBank/DDBJ whole genome shotgun (WGS) entry which is preliminary data.</text>
</comment>
<evidence type="ECO:0000313" key="2">
    <source>
        <dbReference type="Proteomes" id="UP000475862"/>
    </source>
</evidence>
<sequence>MRVLKLYRSTVLILKYVRLVDLHWICGICVSEVKHSLVYLICIEERNKIFYFSLFRVYPDKFLKYQTSKNLKFNGSLIYTYISDKFPLITSSCSRVNFNERVPYNCLYVDAVDSVCTMFHFSLASSMCLFIKFILVLYDSSSSLFFLIDTLSGDAETNFKTLFSTSSCNFCRASSNRCISNNCLSFALDSMRTLRSISSETIFSAAINELKSSLTIDLVFRSDVIFLHIHIRQFIIMEIRNSLSYDFAVAQQNPCKCNILQNFVLVCLAIHESPLKVVFENSSNNSVSGTVTECTPVLCKHQYLDVTDASLFN</sequence>
<gene>
    <name evidence="1" type="ORF">AGLY_007491</name>
</gene>
<proteinExistence type="predicted"/>